<dbReference type="InterPro" id="IPR031052">
    <property type="entry name" value="FHY3/FAR1"/>
</dbReference>
<evidence type="ECO:0000256" key="2">
    <source>
        <dbReference type="ARBA" id="ARBA00022723"/>
    </source>
</evidence>
<feature type="domain" description="SWIM-type" evidence="9">
    <location>
        <begin position="38"/>
        <end position="74"/>
    </location>
</feature>
<dbReference type="GO" id="GO:0006355">
    <property type="term" value="P:regulation of DNA-templated transcription"/>
    <property type="evidence" value="ECO:0007669"/>
    <property type="project" value="UniProtKB-UniRule"/>
</dbReference>
<dbReference type="PROSITE" id="PS50966">
    <property type="entry name" value="ZF_SWIM"/>
    <property type="match status" value="1"/>
</dbReference>
<feature type="compositionally biased region" description="Basic and acidic residues" evidence="8">
    <location>
        <begin position="221"/>
        <end position="239"/>
    </location>
</feature>
<comment type="subcellular location">
    <subcellularLocation>
        <location evidence="6">Nucleus</location>
    </subcellularLocation>
</comment>
<keyword evidence="4 6" id="KW-0862">Zinc</keyword>
<dbReference type="AlphaFoldDB" id="A0AAW2DES6"/>
<keyword evidence="3 5" id="KW-0863">Zinc-finger</keyword>
<keyword evidence="6" id="KW-0539">Nucleus</keyword>
<dbReference type="EMBL" id="JAZDWU010000003">
    <property type="protein sequence ID" value="KAL0008699.1"/>
    <property type="molecule type" value="Genomic_DNA"/>
</dbReference>
<evidence type="ECO:0000313" key="11">
    <source>
        <dbReference type="Proteomes" id="UP001459277"/>
    </source>
</evidence>
<dbReference type="Gene3D" id="3.40.50.2020">
    <property type="match status" value="1"/>
</dbReference>
<evidence type="ECO:0000313" key="10">
    <source>
        <dbReference type="EMBL" id="KAL0008699.1"/>
    </source>
</evidence>
<comment type="caution">
    <text evidence="10">The sequence shown here is derived from an EMBL/GenBank/DDBJ whole genome shotgun (WGS) entry which is preliminary data.</text>
</comment>
<evidence type="ECO:0000256" key="8">
    <source>
        <dbReference type="SAM" id="MobiDB-lite"/>
    </source>
</evidence>
<protein>
    <recommendedName>
        <fullName evidence="6">Protein FAR1-RELATED SEQUENCE</fullName>
    </recommendedName>
</protein>
<dbReference type="PANTHER" id="PTHR31669:SF302">
    <property type="entry name" value="PROTEIN FAR1-RELATED SEQUENCE"/>
    <property type="match status" value="1"/>
</dbReference>
<gene>
    <name evidence="10" type="ORF">SO802_010201</name>
</gene>
<name>A0AAW2DES6_9ROSI</name>
<dbReference type="PANTHER" id="PTHR31669">
    <property type="entry name" value="PROTEIN FAR1-RELATED SEQUENCE 10-RELATED"/>
    <property type="match status" value="1"/>
</dbReference>
<sequence>MVQEELLNEQKFLVLYYIDKEGYRTYTLSQYASPDSRWEVVYCQDDQSMKCSCLLFESYGYPCGHLFAIMKVEHLKQIPPSCIMNKWLKTAKSDLPCKLESQMSPDIIRMARFSALSASCSQMCYFGSRTTQGFEELKVEIARLTRRMEELYNSSKEAAKDGIRTASNKANLNVRDPAIVKTKGDHGSTSNNHSRAKVRRCSSCNNVGHTRRTCPSTHIQQGEHVDGDNTPESMEHPADAENPSNDRGFAFVDPGLCFCYLQTFDLPVVLGYVTSQEILLMLDIAKVSAYATHGVFPKRSWERFTHKDESSEKAFSYFWKTDSCPLTVKAIANKAPFEVLSLAGSIADGLQI</sequence>
<dbReference type="InterPro" id="IPR029057">
    <property type="entry name" value="PRTase-like"/>
</dbReference>
<dbReference type="Proteomes" id="UP001459277">
    <property type="component" value="Unassembled WGS sequence"/>
</dbReference>
<keyword evidence="11" id="KW-1185">Reference proteome</keyword>
<organism evidence="10 11">
    <name type="scientific">Lithocarpus litseifolius</name>
    <dbReference type="NCBI Taxonomy" id="425828"/>
    <lineage>
        <taxon>Eukaryota</taxon>
        <taxon>Viridiplantae</taxon>
        <taxon>Streptophyta</taxon>
        <taxon>Embryophyta</taxon>
        <taxon>Tracheophyta</taxon>
        <taxon>Spermatophyta</taxon>
        <taxon>Magnoliopsida</taxon>
        <taxon>eudicotyledons</taxon>
        <taxon>Gunneridae</taxon>
        <taxon>Pentapetalae</taxon>
        <taxon>rosids</taxon>
        <taxon>fabids</taxon>
        <taxon>Fagales</taxon>
        <taxon>Fagaceae</taxon>
        <taxon>Lithocarpus</taxon>
    </lineage>
</organism>
<evidence type="ECO:0000256" key="4">
    <source>
        <dbReference type="ARBA" id="ARBA00022833"/>
    </source>
</evidence>
<feature type="region of interest" description="Disordered" evidence="8">
    <location>
        <begin position="212"/>
        <end position="243"/>
    </location>
</feature>
<dbReference type="InterPro" id="IPR036875">
    <property type="entry name" value="Znf_CCHC_sf"/>
</dbReference>
<reference evidence="10 11" key="1">
    <citation type="submission" date="2024-01" db="EMBL/GenBank/DDBJ databases">
        <title>A telomere-to-telomere, gap-free genome of sweet tea (Lithocarpus litseifolius).</title>
        <authorList>
            <person name="Zhou J."/>
        </authorList>
    </citation>
    <scope>NUCLEOTIDE SEQUENCE [LARGE SCALE GENOMIC DNA]</scope>
    <source>
        <strain evidence="10">Zhou-2022a</strain>
        <tissue evidence="10">Leaf</tissue>
    </source>
</reference>
<evidence type="ECO:0000256" key="1">
    <source>
        <dbReference type="ARBA" id="ARBA00005889"/>
    </source>
</evidence>
<evidence type="ECO:0000256" key="3">
    <source>
        <dbReference type="ARBA" id="ARBA00022771"/>
    </source>
</evidence>
<comment type="function">
    <text evidence="6">Putative transcription activator involved in regulating light control of development.</text>
</comment>
<dbReference type="InterPro" id="IPR007527">
    <property type="entry name" value="Znf_SWIM"/>
</dbReference>
<feature type="coiled-coil region" evidence="7">
    <location>
        <begin position="134"/>
        <end position="161"/>
    </location>
</feature>
<dbReference type="GO" id="GO:0008270">
    <property type="term" value="F:zinc ion binding"/>
    <property type="evidence" value="ECO:0007669"/>
    <property type="project" value="UniProtKB-UniRule"/>
</dbReference>
<proteinExistence type="inferred from homology"/>
<evidence type="ECO:0000256" key="5">
    <source>
        <dbReference type="PROSITE-ProRule" id="PRU00325"/>
    </source>
</evidence>
<evidence type="ECO:0000256" key="6">
    <source>
        <dbReference type="RuleBase" id="RU367018"/>
    </source>
</evidence>
<comment type="similarity">
    <text evidence="1 6">Belongs to the FHY3/FAR1 family.</text>
</comment>
<keyword evidence="2 6" id="KW-0479">Metal-binding</keyword>
<accession>A0AAW2DES6</accession>
<keyword evidence="7" id="KW-0175">Coiled coil</keyword>
<evidence type="ECO:0000259" key="9">
    <source>
        <dbReference type="PROSITE" id="PS50966"/>
    </source>
</evidence>
<dbReference type="SUPFAM" id="SSF57756">
    <property type="entry name" value="Retrovirus zinc finger-like domains"/>
    <property type="match status" value="1"/>
</dbReference>
<dbReference type="InterPro" id="IPR006564">
    <property type="entry name" value="Znf_PMZ"/>
</dbReference>
<dbReference type="GO" id="GO:0005634">
    <property type="term" value="C:nucleus"/>
    <property type="evidence" value="ECO:0007669"/>
    <property type="project" value="UniProtKB-SubCell"/>
</dbReference>
<dbReference type="GO" id="GO:0003676">
    <property type="term" value="F:nucleic acid binding"/>
    <property type="evidence" value="ECO:0007669"/>
    <property type="project" value="InterPro"/>
</dbReference>
<evidence type="ECO:0000256" key="7">
    <source>
        <dbReference type="SAM" id="Coils"/>
    </source>
</evidence>
<dbReference type="SMART" id="SM00575">
    <property type="entry name" value="ZnF_PMZ"/>
    <property type="match status" value="1"/>
</dbReference>